<dbReference type="InterPro" id="IPR036390">
    <property type="entry name" value="WH_DNA-bd_sf"/>
</dbReference>
<dbReference type="InterPro" id="IPR000485">
    <property type="entry name" value="AsnC-type_HTH_dom"/>
</dbReference>
<accession>A0A2H1J581</accession>
<dbReference type="GO" id="GO:0043565">
    <property type="term" value="F:sequence-specific DNA binding"/>
    <property type="evidence" value="ECO:0007669"/>
    <property type="project" value="InterPro"/>
</dbReference>
<dbReference type="Proteomes" id="UP000234342">
    <property type="component" value="Unassembled WGS sequence"/>
</dbReference>
<sequence>MVNSELIVDHRSQSNDSHLAEVDLAILRELSSDARISNKDLAGRVGLAASTCSGRVSALRSRGIISGFHAQIDFEALGLHVVGMISVRMSPVGRSKMSEVIAGLLRAPETLDVFQVSGERDLLVHIATAHPTGLNAFIDEHLSDPTIAHTQTSLVFGHHRP</sequence>
<protein>
    <submittedName>
        <fullName evidence="5">DNA-binding transcriptional regulator, Lrp family</fullName>
    </submittedName>
</protein>
<dbReference type="Pfam" id="PF01037">
    <property type="entry name" value="AsnC_trans_reg"/>
    <property type="match status" value="1"/>
</dbReference>
<dbReference type="PANTHER" id="PTHR30154:SF54">
    <property type="entry name" value="POSSIBLE TRANSCRIPTIONAL REGULATORY PROTEIN (PROBABLY LRP_ASNC-FAMILY)"/>
    <property type="match status" value="1"/>
</dbReference>
<keyword evidence="1" id="KW-0805">Transcription regulation</keyword>
<evidence type="ECO:0000256" key="3">
    <source>
        <dbReference type="ARBA" id="ARBA00023163"/>
    </source>
</evidence>
<reference evidence="6" key="1">
    <citation type="submission" date="2017-03" db="EMBL/GenBank/DDBJ databases">
        <authorList>
            <person name="Monnet C."/>
        </authorList>
    </citation>
    <scope>NUCLEOTIDE SEQUENCE [LARGE SCALE GENOMIC DNA]</scope>
    <source>
        <strain evidence="6">P10</strain>
    </source>
</reference>
<dbReference type="Gene3D" id="1.10.10.10">
    <property type="entry name" value="Winged helix-like DNA-binding domain superfamily/Winged helix DNA-binding domain"/>
    <property type="match status" value="1"/>
</dbReference>
<dbReference type="PROSITE" id="PS50956">
    <property type="entry name" value="HTH_ASNC_2"/>
    <property type="match status" value="1"/>
</dbReference>
<organism evidence="5 6">
    <name type="scientific">Brevibacterium antiquum</name>
    <dbReference type="NCBI Taxonomy" id="234835"/>
    <lineage>
        <taxon>Bacteria</taxon>
        <taxon>Bacillati</taxon>
        <taxon>Actinomycetota</taxon>
        <taxon>Actinomycetes</taxon>
        <taxon>Micrococcales</taxon>
        <taxon>Brevibacteriaceae</taxon>
        <taxon>Brevibacterium</taxon>
    </lineage>
</organism>
<dbReference type="Pfam" id="PF13412">
    <property type="entry name" value="HTH_24"/>
    <property type="match status" value="1"/>
</dbReference>
<gene>
    <name evidence="5" type="ORF">BANT10_01641</name>
</gene>
<keyword evidence="2 5" id="KW-0238">DNA-binding</keyword>
<evidence type="ECO:0000313" key="5">
    <source>
        <dbReference type="EMBL" id="SMX82521.1"/>
    </source>
</evidence>
<dbReference type="PRINTS" id="PR00033">
    <property type="entry name" value="HTHASNC"/>
</dbReference>
<keyword evidence="6" id="KW-1185">Reference proteome</keyword>
<evidence type="ECO:0000256" key="1">
    <source>
        <dbReference type="ARBA" id="ARBA00023015"/>
    </source>
</evidence>
<dbReference type="AlphaFoldDB" id="A0A2H1J581"/>
<evidence type="ECO:0000259" key="4">
    <source>
        <dbReference type="PROSITE" id="PS50956"/>
    </source>
</evidence>
<dbReference type="InterPro" id="IPR019887">
    <property type="entry name" value="Tscrpt_reg_AsnC/Lrp_C"/>
</dbReference>
<feature type="domain" description="HTH asnC-type" evidence="4">
    <location>
        <begin position="19"/>
        <end position="80"/>
    </location>
</feature>
<evidence type="ECO:0000313" key="6">
    <source>
        <dbReference type="Proteomes" id="UP000234342"/>
    </source>
</evidence>
<evidence type="ECO:0000256" key="2">
    <source>
        <dbReference type="ARBA" id="ARBA00023125"/>
    </source>
</evidence>
<dbReference type="InterPro" id="IPR036388">
    <property type="entry name" value="WH-like_DNA-bd_sf"/>
</dbReference>
<dbReference type="InterPro" id="IPR011008">
    <property type="entry name" value="Dimeric_a/b-barrel"/>
</dbReference>
<dbReference type="Gene3D" id="3.30.70.920">
    <property type="match status" value="1"/>
</dbReference>
<dbReference type="GO" id="GO:0005829">
    <property type="term" value="C:cytosol"/>
    <property type="evidence" value="ECO:0007669"/>
    <property type="project" value="TreeGrafter"/>
</dbReference>
<keyword evidence="3" id="KW-0804">Transcription</keyword>
<dbReference type="GO" id="GO:0043200">
    <property type="term" value="P:response to amino acid"/>
    <property type="evidence" value="ECO:0007669"/>
    <property type="project" value="TreeGrafter"/>
</dbReference>
<dbReference type="SMART" id="SM00344">
    <property type="entry name" value="HTH_ASNC"/>
    <property type="match status" value="1"/>
</dbReference>
<proteinExistence type="predicted"/>
<dbReference type="SUPFAM" id="SSF46785">
    <property type="entry name" value="Winged helix' DNA-binding domain"/>
    <property type="match status" value="1"/>
</dbReference>
<name>A0A2H1J581_9MICO</name>
<dbReference type="PANTHER" id="PTHR30154">
    <property type="entry name" value="LEUCINE-RESPONSIVE REGULATORY PROTEIN"/>
    <property type="match status" value="1"/>
</dbReference>
<dbReference type="EMBL" id="FXZE01000005">
    <property type="protein sequence ID" value="SMX82521.1"/>
    <property type="molecule type" value="Genomic_DNA"/>
</dbReference>
<dbReference type="InterPro" id="IPR019888">
    <property type="entry name" value="Tscrpt_reg_AsnC-like"/>
</dbReference>
<dbReference type="SUPFAM" id="SSF54909">
    <property type="entry name" value="Dimeric alpha+beta barrel"/>
    <property type="match status" value="1"/>
</dbReference>